<dbReference type="EMBL" id="JAJTTC010000001">
    <property type="protein sequence ID" value="MCF0061860.1"/>
    <property type="molecule type" value="Genomic_DNA"/>
</dbReference>
<dbReference type="Proteomes" id="UP001139000">
    <property type="component" value="Unassembled WGS sequence"/>
</dbReference>
<organism evidence="2 3">
    <name type="scientific">Dyadobacter chenwenxiniae</name>
    <dbReference type="NCBI Taxonomy" id="2906456"/>
    <lineage>
        <taxon>Bacteria</taxon>
        <taxon>Pseudomonadati</taxon>
        <taxon>Bacteroidota</taxon>
        <taxon>Cytophagia</taxon>
        <taxon>Cytophagales</taxon>
        <taxon>Spirosomataceae</taxon>
        <taxon>Dyadobacter</taxon>
    </lineage>
</organism>
<proteinExistence type="predicted"/>
<dbReference type="PROSITE" id="PS51257">
    <property type="entry name" value="PROKAR_LIPOPROTEIN"/>
    <property type="match status" value="1"/>
</dbReference>
<evidence type="ECO:0000313" key="3">
    <source>
        <dbReference type="Proteomes" id="UP001139000"/>
    </source>
</evidence>
<dbReference type="AlphaFoldDB" id="A0A9X1PIX2"/>
<evidence type="ECO:0000313" key="2">
    <source>
        <dbReference type="EMBL" id="MCF0061860.1"/>
    </source>
</evidence>
<reference evidence="2" key="1">
    <citation type="submission" date="2021-12" db="EMBL/GenBank/DDBJ databases">
        <title>Novel species in genus Dyadobacter.</title>
        <authorList>
            <person name="Ma C."/>
        </authorList>
    </citation>
    <scope>NUCLEOTIDE SEQUENCE</scope>
    <source>
        <strain evidence="2">LJ419</strain>
    </source>
</reference>
<evidence type="ECO:0008006" key="4">
    <source>
        <dbReference type="Google" id="ProtNLM"/>
    </source>
</evidence>
<comment type="caution">
    <text evidence="2">The sequence shown here is derived from an EMBL/GenBank/DDBJ whole genome shotgun (WGS) entry which is preliminary data.</text>
</comment>
<accession>A0A9X1PIX2</accession>
<sequence>MNLVKQLPLGLSLACLMFMSSCSKEDAVTPGSAVTNESSNLRQGGPVISSVFHLPSTDGPTCVGCAANGWYLKIPARDATSSLTAYAGDGLKKWRYPLPVPSTGSGSILTVISEGKMSGATSHHIKNLIVGKKYKVTFSTSTTSLFGAYGPTPYASLALVSVQDWHVKGAPNLVSKTIDFTGKHSQWITETVEFVATNEDLRFGMYGGSPWEQTQLSYTNFHVGSNAVQQIN</sequence>
<keyword evidence="1" id="KW-0732">Signal</keyword>
<keyword evidence="3" id="KW-1185">Reference proteome</keyword>
<protein>
    <recommendedName>
        <fullName evidence="4">DUF642 domain-containing protein</fullName>
    </recommendedName>
</protein>
<name>A0A9X1PIX2_9BACT</name>
<gene>
    <name evidence="2" type="ORF">LXM26_10175</name>
</gene>
<feature type="signal peptide" evidence="1">
    <location>
        <begin position="1"/>
        <end position="23"/>
    </location>
</feature>
<dbReference type="RefSeq" id="WP_234655114.1">
    <property type="nucleotide sequence ID" value="NZ_CP094997.1"/>
</dbReference>
<feature type="chain" id="PRO_5040734214" description="DUF642 domain-containing protein" evidence="1">
    <location>
        <begin position="24"/>
        <end position="232"/>
    </location>
</feature>
<evidence type="ECO:0000256" key="1">
    <source>
        <dbReference type="SAM" id="SignalP"/>
    </source>
</evidence>